<evidence type="ECO:0000313" key="4">
    <source>
        <dbReference type="EMBL" id="OLN26117.1"/>
    </source>
</evidence>
<evidence type="ECO:0000256" key="1">
    <source>
        <dbReference type="SAM" id="MobiDB-lite"/>
    </source>
</evidence>
<organism evidence="4 5">
    <name type="scientific">Desulfosporosinus metallidurans</name>
    <dbReference type="NCBI Taxonomy" id="1888891"/>
    <lineage>
        <taxon>Bacteria</taxon>
        <taxon>Bacillati</taxon>
        <taxon>Bacillota</taxon>
        <taxon>Clostridia</taxon>
        <taxon>Eubacteriales</taxon>
        <taxon>Desulfitobacteriaceae</taxon>
        <taxon>Desulfosporosinus</taxon>
    </lineage>
</organism>
<protein>
    <submittedName>
        <fullName evidence="4">Uncharacterized protein</fullName>
    </submittedName>
</protein>
<feature type="region of interest" description="Disordered" evidence="1">
    <location>
        <begin position="189"/>
        <end position="212"/>
    </location>
</feature>
<sequence>MAGMISFRLGSEYLERLDALTLRLGVNRAQLIRNLLSGDSILIDMITLKAKTLNQVTLDEAIAHSNKNFESQPDLITVRLDSQLVQRFDELSKSLGINRVQLLRNLLSGDSTLVDAIAMKSKVLGQCNEKSNANKQARAEETAKSQFGVPPSSTPIEDARNEHISKQSNIVQGGDENFQEEIKPLSVLQEVAEQPSAKSKRGRKKSEPYNKDDVHLDARRLIIDYLNLKTNKNFKYTTKESIASLNRMLDEGRSVDDFKRIIDNMVAVWIDNPTMNVHLNPVTLFRPSHFENYLYNNGANLQAEGSKKTRGSNTSKSKTDDKYEKFYL</sequence>
<dbReference type="InterPro" id="IPR002145">
    <property type="entry name" value="CopG"/>
</dbReference>
<feature type="region of interest" description="Disordered" evidence="1">
    <location>
        <begin position="134"/>
        <end position="155"/>
    </location>
</feature>
<dbReference type="Pfam" id="PF01402">
    <property type="entry name" value="RHH_1"/>
    <property type="match status" value="1"/>
</dbReference>
<accession>A0A1Q8QFJ3</accession>
<evidence type="ECO:0000259" key="3">
    <source>
        <dbReference type="Pfam" id="PF09524"/>
    </source>
</evidence>
<feature type="region of interest" description="Disordered" evidence="1">
    <location>
        <begin position="303"/>
        <end position="322"/>
    </location>
</feature>
<name>A0A1Q8QFJ3_9FIRM</name>
<dbReference type="AlphaFoldDB" id="A0A1Q8QFJ3"/>
<feature type="domain" description="Ribbon-helix-helix protein CopG" evidence="2">
    <location>
        <begin position="5"/>
        <end position="36"/>
    </location>
</feature>
<keyword evidence="5" id="KW-1185">Reference proteome</keyword>
<dbReference type="RefSeq" id="WP_075367357.1">
    <property type="nucleotide sequence ID" value="NZ_MLBF01000087.1"/>
</dbReference>
<reference evidence="4 5" key="1">
    <citation type="submission" date="2016-09" db="EMBL/GenBank/DDBJ databases">
        <title>Complete genome of Desulfosporosinus sp. OL.</title>
        <authorList>
            <person name="Mardanov A."/>
            <person name="Beletsky A."/>
            <person name="Panova A."/>
            <person name="Karnachuk O."/>
            <person name="Ravin N."/>
        </authorList>
    </citation>
    <scope>NUCLEOTIDE SEQUENCE [LARGE SCALE GENOMIC DNA]</scope>
    <source>
        <strain evidence="4 5">OL</strain>
    </source>
</reference>
<feature type="domain" description="Phage conserved hypothetical protein C-terminal" evidence="3">
    <location>
        <begin position="222"/>
        <end position="294"/>
    </location>
</feature>
<gene>
    <name evidence="4" type="ORF">DSOL_5121</name>
</gene>
<comment type="caution">
    <text evidence="4">The sequence shown here is derived from an EMBL/GenBank/DDBJ whole genome shotgun (WGS) entry which is preliminary data.</text>
</comment>
<dbReference type="Pfam" id="PF09524">
    <property type="entry name" value="Phg_2220_C"/>
    <property type="match status" value="1"/>
</dbReference>
<dbReference type="GO" id="GO:0006355">
    <property type="term" value="P:regulation of DNA-templated transcription"/>
    <property type="evidence" value="ECO:0007669"/>
    <property type="project" value="InterPro"/>
</dbReference>
<dbReference type="Proteomes" id="UP000186102">
    <property type="component" value="Unassembled WGS sequence"/>
</dbReference>
<evidence type="ECO:0000259" key="2">
    <source>
        <dbReference type="Pfam" id="PF01402"/>
    </source>
</evidence>
<evidence type="ECO:0000313" key="5">
    <source>
        <dbReference type="Proteomes" id="UP000186102"/>
    </source>
</evidence>
<proteinExistence type="predicted"/>
<dbReference type="EMBL" id="MLBF01000087">
    <property type="protein sequence ID" value="OLN26117.1"/>
    <property type="molecule type" value="Genomic_DNA"/>
</dbReference>
<dbReference type="InterPro" id="IPR011741">
    <property type="entry name" value="Phg_2220_C"/>
</dbReference>